<dbReference type="InterPro" id="IPR027396">
    <property type="entry name" value="DsrEFH-like"/>
</dbReference>
<reference evidence="2 4" key="2">
    <citation type="submission" date="2019-07" db="EMBL/GenBank/DDBJ databases">
        <title>Genomic analysis of Lentibacillus sp. NKC851-2.</title>
        <authorList>
            <person name="Oh Y.J."/>
        </authorList>
    </citation>
    <scope>NUCLEOTIDE SEQUENCE [LARGE SCALE GENOMIC DNA]</scope>
    <source>
        <strain evidence="2 4">NKC851-2</strain>
    </source>
</reference>
<gene>
    <name evidence="1" type="ORF">FFL34_13280</name>
    <name evidence="2" type="ORF">FH966_08695</name>
</gene>
<dbReference type="Proteomes" id="UP000306980">
    <property type="component" value="Unassembled WGS sequence"/>
</dbReference>
<accession>A0A5S3QMI6</accession>
<proteinExistence type="predicted"/>
<accession>A0A549YIN9</accession>
<dbReference type="OrthoDB" id="9802028at2"/>
<reference evidence="1 3" key="1">
    <citation type="submission" date="2019-05" db="EMBL/GenBank/DDBJ databases">
        <title>Genomic analysis of Lentibacillus sp. NKC220-2.</title>
        <authorList>
            <person name="Oh Y.J."/>
        </authorList>
    </citation>
    <scope>NUCLEOTIDE SEQUENCE [LARGE SCALE GENOMIC DNA]</scope>
    <source>
        <strain evidence="1 3">NKC220-2</strain>
    </source>
</reference>
<dbReference type="SUPFAM" id="SSF75169">
    <property type="entry name" value="DsrEFH-like"/>
    <property type="match status" value="1"/>
</dbReference>
<dbReference type="PANTHER" id="PTHR34655:SF2">
    <property type="entry name" value="PEROXIREDOXIN FAMILY PROTEIN"/>
    <property type="match status" value="1"/>
</dbReference>
<dbReference type="Gene3D" id="3.40.1260.10">
    <property type="entry name" value="DsrEFH-like"/>
    <property type="match status" value="2"/>
</dbReference>
<protein>
    <submittedName>
        <fullName evidence="2">Sulfur reduction protein DsrE</fullName>
    </submittedName>
</protein>
<sequence length="135" mass="14789">MENQNTTRVAIIASNGGMFDAYKVFNIATAAAASDKEVGIFFTFEGLNLIHKEAHKNLPLPEGKEHFQEGFEKANVPSISELLEMAQEMGVKMIGCQMTMDVMNLEKDNFVDGIEVGGAASFIEFAKDADMSLTF</sequence>
<keyword evidence="4" id="KW-1185">Reference proteome</keyword>
<dbReference type="AlphaFoldDB" id="A0A549YIN9"/>
<dbReference type="EMBL" id="VCIA01000001">
    <property type="protein sequence ID" value="TMN22947.1"/>
    <property type="molecule type" value="Genomic_DNA"/>
</dbReference>
<name>A0A549YIN9_9BACI</name>
<dbReference type="InterPro" id="IPR032836">
    <property type="entry name" value="DsrE2-like"/>
</dbReference>
<dbReference type="Pfam" id="PF13686">
    <property type="entry name" value="DrsE_2"/>
    <property type="match status" value="2"/>
</dbReference>
<evidence type="ECO:0000313" key="4">
    <source>
        <dbReference type="Proteomes" id="UP000319280"/>
    </source>
</evidence>
<dbReference type="RefSeq" id="WP_138603841.1">
    <property type="nucleotide sequence ID" value="NZ_VCIA01000001.1"/>
</dbReference>
<evidence type="ECO:0000313" key="2">
    <source>
        <dbReference type="EMBL" id="TRM11749.1"/>
    </source>
</evidence>
<evidence type="ECO:0000313" key="3">
    <source>
        <dbReference type="Proteomes" id="UP000306980"/>
    </source>
</evidence>
<organism evidence="2 4">
    <name type="scientific">Lentibacillus cibarius</name>
    <dbReference type="NCBI Taxonomy" id="2583219"/>
    <lineage>
        <taxon>Bacteria</taxon>
        <taxon>Bacillati</taxon>
        <taxon>Bacillota</taxon>
        <taxon>Bacilli</taxon>
        <taxon>Bacillales</taxon>
        <taxon>Bacillaceae</taxon>
        <taxon>Lentibacillus</taxon>
    </lineage>
</organism>
<dbReference type="EMBL" id="VJMZ01000001">
    <property type="protein sequence ID" value="TRM11749.1"/>
    <property type="molecule type" value="Genomic_DNA"/>
</dbReference>
<evidence type="ECO:0000313" key="1">
    <source>
        <dbReference type="EMBL" id="TMN22947.1"/>
    </source>
</evidence>
<dbReference type="Proteomes" id="UP000319280">
    <property type="component" value="Unassembled WGS sequence"/>
</dbReference>
<dbReference type="PANTHER" id="PTHR34655">
    <property type="entry name" value="CONSERVED WITHIN P. AEROPHILUM"/>
    <property type="match status" value="1"/>
</dbReference>
<comment type="caution">
    <text evidence="2">The sequence shown here is derived from an EMBL/GenBank/DDBJ whole genome shotgun (WGS) entry which is preliminary data.</text>
</comment>